<dbReference type="FunFam" id="3.30.30.30:FF:000002">
    <property type="entry name" value="Heat shock 70 kDa protein 4"/>
    <property type="match status" value="1"/>
</dbReference>
<keyword evidence="5" id="KW-0547">Nucleotide-binding</keyword>
<keyword evidence="3" id="KW-0963">Cytoplasm</keyword>
<reference evidence="8" key="3">
    <citation type="submission" date="2025-09" db="UniProtKB">
        <authorList>
            <consortium name="Ensembl"/>
        </authorList>
    </citation>
    <scope>IDENTIFICATION</scope>
</reference>
<comment type="subcellular location">
    <subcellularLocation>
        <location evidence="1">Cytoplasm</location>
    </subcellularLocation>
</comment>
<evidence type="ECO:0000256" key="6">
    <source>
        <dbReference type="ARBA" id="ARBA00022840"/>
    </source>
</evidence>
<dbReference type="Gene3D" id="3.90.640.10">
    <property type="entry name" value="Actin, Chain A, domain 4"/>
    <property type="match status" value="1"/>
</dbReference>
<dbReference type="FunFam" id="3.30.420.40:FF:000495">
    <property type="entry name" value="Heat shock protein 4b"/>
    <property type="match status" value="1"/>
</dbReference>
<name>A0A8C7SRS4_ONCMY</name>
<dbReference type="PANTHER" id="PTHR45639">
    <property type="entry name" value="HSC70CB, ISOFORM G-RELATED"/>
    <property type="match status" value="1"/>
</dbReference>
<dbReference type="SUPFAM" id="SSF53067">
    <property type="entry name" value="Actin-like ATPase domain"/>
    <property type="match status" value="2"/>
</dbReference>
<evidence type="ECO:0000256" key="7">
    <source>
        <dbReference type="SAM" id="MobiDB-lite"/>
    </source>
</evidence>
<dbReference type="GeneTree" id="ENSGT00940000156067"/>
<dbReference type="FunFam" id="1.20.1270.10:FF:000002">
    <property type="entry name" value="Heat shock 70 kDa protein 4"/>
    <property type="match status" value="1"/>
</dbReference>
<evidence type="ECO:0000256" key="2">
    <source>
        <dbReference type="ARBA" id="ARBA00007381"/>
    </source>
</evidence>
<dbReference type="PROSITE" id="PS01036">
    <property type="entry name" value="HSP70_3"/>
    <property type="match status" value="1"/>
</dbReference>
<evidence type="ECO:0000256" key="1">
    <source>
        <dbReference type="ARBA" id="ARBA00004496"/>
    </source>
</evidence>
<dbReference type="GO" id="GO:0005524">
    <property type="term" value="F:ATP binding"/>
    <property type="evidence" value="ECO:0007669"/>
    <property type="project" value="UniProtKB-KW"/>
</dbReference>
<reference evidence="8" key="1">
    <citation type="submission" date="2020-07" db="EMBL/GenBank/DDBJ databases">
        <title>A long reads based de novo assembly of the rainbow trout Arlee double haploid line genome.</title>
        <authorList>
            <person name="Gao G."/>
            <person name="Palti Y."/>
        </authorList>
    </citation>
    <scope>NUCLEOTIDE SEQUENCE [LARGE SCALE GENOMIC DNA]</scope>
</reference>
<dbReference type="GO" id="GO:0005829">
    <property type="term" value="C:cytosol"/>
    <property type="evidence" value="ECO:0007669"/>
    <property type="project" value="TreeGrafter"/>
</dbReference>
<evidence type="ECO:0000313" key="8">
    <source>
        <dbReference type="Ensembl" id="ENSOMYP00000069945.2"/>
    </source>
</evidence>
<evidence type="ECO:0000313" key="9">
    <source>
        <dbReference type="Proteomes" id="UP000694395"/>
    </source>
</evidence>
<comment type="similarity">
    <text evidence="2">Belongs to the heat shock protein 70 family.</text>
</comment>
<keyword evidence="9" id="KW-1185">Reference proteome</keyword>
<dbReference type="GO" id="GO:0005634">
    <property type="term" value="C:nucleus"/>
    <property type="evidence" value="ECO:0007669"/>
    <property type="project" value="TreeGrafter"/>
</dbReference>
<evidence type="ECO:0000256" key="3">
    <source>
        <dbReference type="ARBA" id="ARBA00022490"/>
    </source>
</evidence>
<keyword evidence="6" id="KW-0067">ATP-binding</keyword>
<evidence type="ECO:0000256" key="5">
    <source>
        <dbReference type="ARBA" id="ARBA00022741"/>
    </source>
</evidence>
<dbReference type="AlphaFoldDB" id="A0A8C7SRS4"/>
<feature type="region of interest" description="Disordered" evidence="7">
    <location>
        <begin position="712"/>
        <end position="771"/>
    </location>
</feature>
<dbReference type="Gene3D" id="1.20.1270.10">
    <property type="match status" value="2"/>
</dbReference>
<dbReference type="PRINTS" id="PR00301">
    <property type="entry name" value="HEATSHOCK70"/>
</dbReference>
<dbReference type="InterPro" id="IPR029047">
    <property type="entry name" value="HSP70_peptide-bd_sf"/>
</dbReference>
<protein>
    <submittedName>
        <fullName evidence="8">Heat shock protein 4a</fullName>
    </submittedName>
</protein>
<dbReference type="SUPFAM" id="SSF100920">
    <property type="entry name" value="Heat shock protein 70kD (HSP70), peptide-binding domain"/>
    <property type="match status" value="1"/>
</dbReference>
<dbReference type="Gene3D" id="3.30.420.40">
    <property type="match status" value="2"/>
</dbReference>
<dbReference type="InterPro" id="IPR018181">
    <property type="entry name" value="Heat_shock_70_CS"/>
</dbReference>
<keyword evidence="4" id="KW-0597">Phosphoprotein</keyword>
<dbReference type="Gene3D" id="2.60.34.10">
    <property type="entry name" value="Substrate Binding Domain Of DNAk, Chain A, domain 1"/>
    <property type="match status" value="1"/>
</dbReference>
<dbReference type="InterPro" id="IPR043129">
    <property type="entry name" value="ATPase_NBD"/>
</dbReference>
<gene>
    <name evidence="8" type="primary">LOC110533353</name>
</gene>
<feature type="compositionally biased region" description="Basic and acidic residues" evidence="7">
    <location>
        <begin position="717"/>
        <end position="729"/>
    </location>
</feature>
<dbReference type="InterPro" id="IPR029048">
    <property type="entry name" value="HSP70_C_sf"/>
</dbReference>
<proteinExistence type="inferred from homology"/>
<dbReference type="InterPro" id="IPR013126">
    <property type="entry name" value="Hsp_70_fam"/>
</dbReference>
<dbReference type="FunFam" id="3.30.420.40:FF:000767">
    <property type="entry name" value="Heat shock protein 70 (HSP70)-4, putative"/>
    <property type="match status" value="2"/>
</dbReference>
<dbReference type="FunFam" id="3.30.420.40:FF:000171">
    <property type="entry name" value="Heat shock 70 kDa protein 4"/>
    <property type="match status" value="1"/>
</dbReference>
<dbReference type="PANTHER" id="PTHR45639:SF6">
    <property type="entry name" value="HEAT SHOCK 70 KDA PROTEIN 4"/>
    <property type="match status" value="1"/>
</dbReference>
<organism evidence="8 9">
    <name type="scientific">Oncorhynchus mykiss</name>
    <name type="common">Rainbow trout</name>
    <name type="synonym">Salmo gairdneri</name>
    <dbReference type="NCBI Taxonomy" id="8022"/>
    <lineage>
        <taxon>Eukaryota</taxon>
        <taxon>Metazoa</taxon>
        <taxon>Chordata</taxon>
        <taxon>Craniata</taxon>
        <taxon>Vertebrata</taxon>
        <taxon>Euteleostomi</taxon>
        <taxon>Actinopterygii</taxon>
        <taxon>Neopterygii</taxon>
        <taxon>Teleostei</taxon>
        <taxon>Protacanthopterygii</taxon>
        <taxon>Salmoniformes</taxon>
        <taxon>Salmonidae</taxon>
        <taxon>Salmoninae</taxon>
        <taxon>Oncorhynchus</taxon>
    </lineage>
</organism>
<dbReference type="Ensembl" id="ENSOMYT00000076172.2">
    <property type="protein sequence ID" value="ENSOMYP00000069945.2"/>
    <property type="gene ID" value="ENSOMYG00000032117.2"/>
</dbReference>
<dbReference type="Pfam" id="PF00012">
    <property type="entry name" value="HSP70"/>
    <property type="match status" value="1"/>
</dbReference>
<dbReference type="FunFam" id="3.90.640.10:FF:000004">
    <property type="entry name" value="Heat shock 70 kDa protein 4"/>
    <property type="match status" value="1"/>
</dbReference>
<evidence type="ECO:0000256" key="4">
    <source>
        <dbReference type="ARBA" id="ARBA00022553"/>
    </source>
</evidence>
<dbReference type="SUPFAM" id="SSF100934">
    <property type="entry name" value="Heat shock protein 70kD (HSP70), C-terminal subdomain"/>
    <property type="match status" value="2"/>
</dbReference>
<accession>A0A8C7SRS4</accession>
<sequence length="771" mass="86211">MSVVGIDVGFQSCYVAVARAGGIETVANEYSDRSTPACVSFGPRNRSVGAAAKGQVVTNCKNTVQGFKRFHGRAFLDPYVQSAKSSLVYDLAQMPSGMTGIKVMYMEEEKVFSIEQVTAMLLTKLKETAETAMKKPVADCVISVPSFYTDAERRSVIDAAQIAGLNCLRLMNETTAVTLAYGIYKQDLPAPEEKPRNVVFVDLGHSGYQVSVCAFNKGKLKMLASAFDAELGGKDFDEVLVNHFCEEFGKKYKLDVKTKPRALVRLYQECEKLKKLMSANSSDLPLNIECFMNDIDVTGKLNRGHFEEMCAGLLAKVEAPLHSVMEQAKLKKEDIYAVEIVGGASRIPAVKERVSKFFGKELSTTLNADEAVARGCALQCAILSPAFKVREFSITDVVHYPISLKWNSAAEEGDCEVFPRNHAAPFSKVLTFYRREPFSLEAYYNNPKELPYPDPTIGQFIIQKVVPQANGESSKVKVKVRVNVHGVFSVSSASLVELLKPNEGEEPMETDPAGKEEEVLHTNVYLCPPQGKMIMQDKLEKERNDAKNNVEEYVYEMRDKLHGVLEKFVSESDRDTFALRLEDTENWLYDDGEDQQKQVYIDKLAELKKLGQPVQERYIEAEERPKAFDELGRHIQQYMKIVEAYKTKEEQYEHLDELEMLKVDKQVNDAMIWMNSKMNAQSKQNFTQEPAVKVQEIQAKTKELYSACNPIVSKPKPKVEIPKDEKEEQNGPINGQEDTDAQPGSPEKGAAGSTVAPESAEGNKLPQMDID</sequence>
<dbReference type="Gene3D" id="3.30.30.30">
    <property type="match status" value="1"/>
</dbReference>
<dbReference type="GO" id="GO:0140662">
    <property type="term" value="F:ATP-dependent protein folding chaperone"/>
    <property type="evidence" value="ECO:0007669"/>
    <property type="project" value="InterPro"/>
</dbReference>
<dbReference type="Proteomes" id="UP000694395">
    <property type="component" value="Chromosome 10"/>
</dbReference>
<reference evidence="8" key="2">
    <citation type="submission" date="2025-08" db="UniProtKB">
        <authorList>
            <consortium name="Ensembl"/>
        </authorList>
    </citation>
    <scope>IDENTIFICATION</scope>
</reference>